<feature type="domain" description="Type I restriction modification DNA specificity" evidence="5">
    <location>
        <begin position="244"/>
        <end position="427"/>
    </location>
</feature>
<keyword evidence="7" id="KW-1185">Reference proteome</keyword>
<protein>
    <submittedName>
        <fullName evidence="6">Restriction endonuclease subunit S</fullName>
    </submittedName>
</protein>
<evidence type="ECO:0000313" key="7">
    <source>
        <dbReference type="Proteomes" id="UP000460287"/>
    </source>
</evidence>
<evidence type="ECO:0000313" key="6">
    <source>
        <dbReference type="EMBL" id="MSR91543.1"/>
    </source>
</evidence>
<dbReference type="PANTHER" id="PTHR30408:SF12">
    <property type="entry name" value="TYPE I RESTRICTION ENZYME MJAVIII SPECIFICITY SUBUNIT"/>
    <property type="match status" value="1"/>
</dbReference>
<dbReference type="Proteomes" id="UP000460287">
    <property type="component" value="Unassembled WGS sequence"/>
</dbReference>
<dbReference type="RefSeq" id="WP_154531438.1">
    <property type="nucleotide sequence ID" value="NZ_VULX01000012.1"/>
</dbReference>
<keyword evidence="4" id="KW-0175">Coiled coil</keyword>
<dbReference type="InterPro" id="IPR044946">
    <property type="entry name" value="Restrct_endonuc_typeI_TRD_sf"/>
</dbReference>
<proteinExistence type="inferred from homology"/>
<keyword evidence="2" id="KW-0680">Restriction system</keyword>
<organism evidence="6 7">
    <name type="scientific">Inconstantimicrobium porci</name>
    <dbReference type="NCBI Taxonomy" id="2652291"/>
    <lineage>
        <taxon>Bacteria</taxon>
        <taxon>Bacillati</taxon>
        <taxon>Bacillota</taxon>
        <taxon>Clostridia</taxon>
        <taxon>Eubacteriales</taxon>
        <taxon>Clostridiaceae</taxon>
        <taxon>Inconstantimicrobium</taxon>
    </lineage>
</organism>
<evidence type="ECO:0000256" key="4">
    <source>
        <dbReference type="SAM" id="Coils"/>
    </source>
</evidence>
<name>A0A7X2MYQ7_9CLOT</name>
<dbReference type="GO" id="GO:0004519">
    <property type="term" value="F:endonuclease activity"/>
    <property type="evidence" value="ECO:0007669"/>
    <property type="project" value="UniProtKB-KW"/>
</dbReference>
<dbReference type="Pfam" id="PF01420">
    <property type="entry name" value="Methylase_S"/>
    <property type="match status" value="1"/>
</dbReference>
<dbReference type="Gene3D" id="1.10.287.1120">
    <property type="entry name" value="Bipartite methylase S protein"/>
    <property type="match status" value="1"/>
</dbReference>
<dbReference type="GO" id="GO:0003677">
    <property type="term" value="F:DNA binding"/>
    <property type="evidence" value="ECO:0007669"/>
    <property type="project" value="UniProtKB-KW"/>
</dbReference>
<comment type="similarity">
    <text evidence="1">Belongs to the type-I restriction system S methylase family.</text>
</comment>
<reference evidence="6 7" key="1">
    <citation type="submission" date="2019-08" db="EMBL/GenBank/DDBJ databases">
        <title>In-depth cultivation of the pig gut microbiome towards novel bacterial diversity and tailored functional studies.</title>
        <authorList>
            <person name="Wylensek D."/>
            <person name="Hitch T.C.A."/>
            <person name="Clavel T."/>
        </authorList>
    </citation>
    <scope>NUCLEOTIDE SEQUENCE [LARGE SCALE GENOMIC DNA]</scope>
    <source>
        <strain evidence="6 7">WCA-383-APC-5B</strain>
    </source>
</reference>
<keyword evidence="3" id="KW-0238">DNA-binding</keyword>
<dbReference type="SUPFAM" id="SSF116734">
    <property type="entry name" value="DNA methylase specificity domain"/>
    <property type="match status" value="2"/>
</dbReference>
<keyword evidence="6" id="KW-0378">Hydrolase</keyword>
<evidence type="ECO:0000259" key="5">
    <source>
        <dbReference type="Pfam" id="PF01420"/>
    </source>
</evidence>
<dbReference type="AlphaFoldDB" id="A0A7X2MYQ7"/>
<keyword evidence="6" id="KW-0255">Endonuclease</keyword>
<dbReference type="EMBL" id="VULX01000012">
    <property type="protein sequence ID" value="MSR91543.1"/>
    <property type="molecule type" value="Genomic_DNA"/>
</dbReference>
<dbReference type="InterPro" id="IPR000055">
    <property type="entry name" value="Restrct_endonuc_typeI_TRD"/>
</dbReference>
<sequence length="449" mass="51785">MKYRYRTDEEMKDSGVEWIGKIPNSWNIIKGKYLFLNSKIKNTGKIDNLLSLTLKGVVDRDINNVEGLQPENFDGYQEFYPDNLVFKLIDLENISTSRVGYVHKKGLMSPAYIRLEKIQDIYTKFYYYNYFCYYKKNIFNFLGSVGVRSSLNSSDLLEMNVVANEKKEQEIIANFLDEKVSQFDSIILKKEALIEKLEEAKKSLISEVVTGKVKIVKTEEGYDVVPRSSEEMKDSGVEWLGLVPKEWDVKRLRFLGTLQNGISKSSEEFGYGFPFVSYGDVYRNMNLPESVSGLVNSSVTDRKIYSVKQGDVFFTRTSETIDEIGISSVCLETIPEATFAGFLIRFRPNNKLLFKGFSKYYFRCILNRNYFVKEMNLVTRASLSQNLLNNLSVVLPTYEEQENIYWGLEYKIGTINNIIEKIKSEIQKLKEAKQSLITEAVTGKIEILD</sequence>
<evidence type="ECO:0000256" key="2">
    <source>
        <dbReference type="ARBA" id="ARBA00022747"/>
    </source>
</evidence>
<comment type="caution">
    <text evidence="6">The sequence shown here is derived from an EMBL/GenBank/DDBJ whole genome shotgun (WGS) entry which is preliminary data.</text>
</comment>
<keyword evidence="6" id="KW-0540">Nuclease</keyword>
<accession>A0A7X2MYQ7</accession>
<evidence type="ECO:0000256" key="3">
    <source>
        <dbReference type="ARBA" id="ARBA00023125"/>
    </source>
</evidence>
<feature type="coiled-coil region" evidence="4">
    <location>
        <begin position="412"/>
        <end position="439"/>
    </location>
</feature>
<dbReference type="InterPro" id="IPR052021">
    <property type="entry name" value="Type-I_RS_S_subunit"/>
</dbReference>
<evidence type="ECO:0000256" key="1">
    <source>
        <dbReference type="ARBA" id="ARBA00010923"/>
    </source>
</evidence>
<dbReference type="GO" id="GO:0009307">
    <property type="term" value="P:DNA restriction-modification system"/>
    <property type="evidence" value="ECO:0007669"/>
    <property type="project" value="UniProtKB-KW"/>
</dbReference>
<dbReference type="Gene3D" id="3.90.220.20">
    <property type="entry name" value="DNA methylase specificity domains"/>
    <property type="match status" value="2"/>
</dbReference>
<gene>
    <name evidence="6" type="ORF">FYJ33_09005</name>
</gene>
<dbReference type="PANTHER" id="PTHR30408">
    <property type="entry name" value="TYPE-1 RESTRICTION ENZYME ECOKI SPECIFICITY PROTEIN"/>
    <property type="match status" value="1"/>
</dbReference>